<dbReference type="InterPro" id="IPR021660">
    <property type="entry name" value="DUF3253"/>
</dbReference>
<sequence>MAHRQRHRSDADPVTDRADKTCASCGRRIEWRAKWANNWDSVKYCSAACRSHGINTTDLQLETTIVSLLHKSAHDATICPSDAARAIGGEEWRDLMEPARRAARRMVARGELQITQGGVVVDPSTAKGAIRLRTPR</sequence>
<name>A0A1I2ZKB3_9MICO</name>
<dbReference type="InterPro" id="IPR017136">
    <property type="entry name" value="UCP037205"/>
</dbReference>
<evidence type="ECO:0000313" key="1">
    <source>
        <dbReference type="EMBL" id="SFH38258.1"/>
    </source>
</evidence>
<dbReference type="PANTHER" id="PTHR37463">
    <property type="entry name" value="GSL3115 PROTEIN"/>
    <property type="match status" value="1"/>
</dbReference>
<organism evidence="2 4">
    <name type="scientific">Cryobacterium levicorallinum</name>
    <dbReference type="NCBI Taxonomy" id="995038"/>
    <lineage>
        <taxon>Bacteria</taxon>
        <taxon>Bacillati</taxon>
        <taxon>Actinomycetota</taxon>
        <taxon>Actinomycetes</taxon>
        <taxon>Micrococcales</taxon>
        <taxon>Microbacteriaceae</taxon>
        <taxon>Cryobacterium</taxon>
    </lineage>
</organism>
<protein>
    <submittedName>
        <fullName evidence="2">DUF2256 and DUF3253 domain-containing protein</fullName>
    </submittedName>
</protein>
<dbReference type="InterPro" id="IPR036390">
    <property type="entry name" value="WH_DNA-bd_sf"/>
</dbReference>
<evidence type="ECO:0000313" key="3">
    <source>
        <dbReference type="Proteomes" id="UP000199681"/>
    </source>
</evidence>
<dbReference type="Gene3D" id="1.10.10.10">
    <property type="entry name" value="Winged helix-like DNA-binding domain superfamily/Winged helix DNA-binding domain"/>
    <property type="match status" value="1"/>
</dbReference>
<dbReference type="Pfam" id="PF10013">
    <property type="entry name" value="DUF2256"/>
    <property type="match status" value="1"/>
</dbReference>
<evidence type="ECO:0000313" key="2">
    <source>
        <dbReference type="EMBL" id="TFB89528.1"/>
    </source>
</evidence>
<dbReference type="EMBL" id="SOFE01000001">
    <property type="protein sequence ID" value="TFB89528.1"/>
    <property type="molecule type" value="Genomic_DNA"/>
</dbReference>
<reference evidence="1 3" key="1">
    <citation type="submission" date="2016-10" db="EMBL/GenBank/DDBJ databases">
        <authorList>
            <person name="Varghese N."/>
            <person name="Submissions S."/>
        </authorList>
    </citation>
    <scope>NUCLEOTIDE SEQUENCE [LARGE SCALE GENOMIC DNA]</scope>
    <source>
        <strain evidence="1 3">GMCC 1.11211</strain>
    </source>
</reference>
<dbReference type="STRING" id="995038.SAMN05216274_104112"/>
<dbReference type="PANTHER" id="PTHR37463:SF1">
    <property type="entry name" value="DUF2256 DOMAIN-CONTAINING PROTEIN"/>
    <property type="match status" value="1"/>
</dbReference>
<dbReference type="Proteomes" id="UP000199681">
    <property type="component" value="Unassembled WGS sequence"/>
</dbReference>
<dbReference type="AlphaFoldDB" id="A0A1I2ZKB3"/>
<gene>
    <name evidence="2" type="ORF">E3O11_00520</name>
    <name evidence="1" type="ORF">SAMN05216274_104112</name>
</gene>
<dbReference type="Proteomes" id="UP000297963">
    <property type="component" value="Unassembled WGS sequence"/>
</dbReference>
<proteinExistence type="predicted"/>
<keyword evidence="3" id="KW-1185">Reference proteome</keyword>
<dbReference type="SUPFAM" id="SSF46785">
    <property type="entry name" value="Winged helix' DNA-binding domain"/>
    <property type="match status" value="1"/>
</dbReference>
<dbReference type="Pfam" id="PF11625">
    <property type="entry name" value="DUF3253"/>
    <property type="match status" value="1"/>
</dbReference>
<dbReference type="RefSeq" id="WP_092448822.1">
    <property type="nucleotide sequence ID" value="NZ_BKAC01000002.1"/>
</dbReference>
<evidence type="ECO:0000313" key="4">
    <source>
        <dbReference type="Proteomes" id="UP000297963"/>
    </source>
</evidence>
<reference evidence="2 4" key="2">
    <citation type="submission" date="2019-03" db="EMBL/GenBank/DDBJ databases">
        <title>Genomics of glacier-inhabiting Cryobacterium strains.</title>
        <authorList>
            <person name="Liu Q."/>
            <person name="Xin Y.-H."/>
        </authorList>
    </citation>
    <scope>NUCLEOTIDE SEQUENCE [LARGE SCALE GENOMIC DNA]</scope>
    <source>
        <strain evidence="2 4">Hh34</strain>
    </source>
</reference>
<accession>A0A1I2ZKB3</accession>
<dbReference type="EMBL" id="FOPW01000004">
    <property type="protein sequence ID" value="SFH38258.1"/>
    <property type="molecule type" value="Genomic_DNA"/>
</dbReference>
<comment type="caution">
    <text evidence="2">The sequence shown here is derived from an EMBL/GenBank/DDBJ whole genome shotgun (WGS) entry which is preliminary data.</text>
</comment>
<dbReference type="InterPro" id="IPR036388">
    <property type="entry name" value="WH-like_DNA-bd_sf"/>
</dbReference>